<dbReference type="SUPFAM" id="SSF48537">
    <property type="entry name" value="Phospholipase C/P1 nuclease"/>
    <property type="match status" value="1"/>
</dbReference>
<keyword evidence="10" id="KW-1185">Reference proteome</keyword>
<proteinExistence type="inferred from homology"/>
<keyword evidence="5" id="KW-0378">Hydrolase</keyword>
<dbReference type="GO" id="GO:0003676">
    <property type="term" value="F:nucleic acid binding"/>
    <property type="evidence" value="ECO:0007669"/>
    <property type="project" value="InterPro"/>
</dbReference>
<dbReference type="GO" id="GO:0046872">
    <property type="term" value="F:metal ion binding"/>
    <property type="evidence" value="ECO:0007669"/>
    <property type="project" value="UniProtKB-KW"/>
</dbReference>
<dbReference type="EMBL" id="PUHQ01000065">
    <property type="protein sequence ID" value="KAG0658482.1"/>
    <property type="molecule type" value="Genomic_DNA"/>
</dbReference>
<evidence type="ECO:0000313" key="9">
    <source>
        <dbReference type="EMBL" id="KAG0658482.1"/>
    </source>
</evidence>
<feature type="signal peptide" evidence="8">
    <location>
        <begin position="1"/>
        <end position="19"/>
    </location>
</feature>
<evidence type="ECO:0000256" key="3">
    <source>
        <dbReference type="ARBA" id="ARBA00022723"/>
    </source>
</evidence>
<dbReference type="Gene3D" id="1.10.575.10">
    <property type="entry name" value="P1 Nuclease"/>
    <property type="match status" value="1"/>
</dbReference>
<keyword evidence="3" id="KW-0479">Metal-binding</keyword>
<dbReference type="AlphaFoldDB" id="A0A9P7B4P6"/>
<evidence type="ECO:0000256" key="4">
    <source>
        <dbReference type="ARBA" id="ARBA00022759"/>
    </source>
</evidence>
<dbReference type="GO" id="GO:0016788">
    <property type="term" value="F:hydrolase activity, acting on ester bonds"/>
    <property type="evidence" value="ECO:0007669"/>
    <property type="project" value="InterPro"/>
</dbReference>
<evidence type="ECO:0000256" key="1">
    <source>
        <dbReference type="ARBA" id="ARBA00009547"/>
    </source>
</evidence>
<feature type="chain" id="PRO_5040368907" description="Phospholipase C/P1 nuclease" evidence="8">
    <location>
        <begin position="20"/>
        <end position="428"/>
    </location>
</feature>
<dbReference type="InterPro" id="IPR003154">
    <property type="entry name" value="S1/P1nuclease"/>
</dbReference>
<sequence length="428" mass="47232">MHIGYLAAALAALSTTCNAWGAAGHEIVATLAEIHLLPAVAAYLRSPEAALLPPYAQGHLAPIASWADAIRGVPEFRGWSGPLHYTGWEGDHPPEVCAWPKDEAEGEVEGEHGHWNSEHDVLHALANYTSRLETDPTDWVSLRFLVHFLGDVHQPLHLTSRERGGNGDPVLWEGRRTNMHSLWDGLLIARALREMRNYTEPLPSRQIEDALAGRIYDPYIRLLLWEGVRSWWRDSLPTWLSCSRQSSDDKDDFTSGSFFTPSAGLDQLTFRAEADGSSSRKAVICPFAWASETHRTTCALGFPANYDDELLHNEGTVLLEELREDAGSSTMTGRLLEVGGQSPFYLKIRTRYITLGERNTNRPAPPYTDTKAVERLLVQAGLRLAATLNLILAPVADKAGFVSTSAEQERIGNGAYFGWLVEAEGVAA</sequence>
<keyword evidence="8" id="KW-0732">Signal</keyword>
<keyword evidence="2" id="KW-0540">Nuclease</keyword>
<evidence type="ECO:0000256" key="2">
    <source>
        <dbReference type="ARBA" id="ARBA00022722"/>
    </source>
</evidence>
<gene>
    <name evidence="9" type="ORF">C6P46_005725</name>
</gene>
<dbReference type="InterPro" id="IPR008947">
    <property type="entry name" value="PLipase_C/P1_nuclease_dom_sf"/>
</dbReference>
<evidence type="ECO:0000256" key="8">
    <source>
        <dbReference type="SAM" id="SignalP"/>
    </source>
</evidence>
<accession>A0A9P7B4P6</accession>
<dbReference type="PANTHER" id="PTHR33146:SF29">
    <property type="entry name" value="S1_P1 NUCLEASE"/>
    <property type="match status" value="1"/>
</dbReference>
<keyword evidence="7" id="KW-0325">Glycoprotein</keyword>
<dbReference type="GO" id="GO:0004519">
    <property type="term" value="F:endonuclease activity"/>
    <property type="evidence" value="ECO:0007669"/>
    <property type="project" value="UniProtKB-KW"/>
</dbReference>
<organism evidence="9 10">
    <name type="scientific">Rhodotorula mucilaginosa</name>
    <name type="common">Yeast</name>
    <name type="synonym">Rhodotorula rubra</name>
    <dbReference type="NCBI Taxonomy" id="5537"/>
    <lineage>
        <taxon>Eukaryota</taxon>
        <taxon>Fungi</taxon>
        <taxon>Dikarya</taxon>
        <taxon>Basidiomycota</taxon>
        <taxon>Pucciniomycotina</taxon>
        <taxon>Microbotryomycetes</taxon>
        <taxon>Sporidiobolales</taxon>
        <taxon>Sporidiobolaceae</taxon>
        <taxon>Rhodotorula</taxon>
    </lineage>
</organism>
<dbReference type="OrthoDB" id="441446at2759"/>
<protein>
    <recommendedName>
        <fullName evidence="11">Phospholipase C/P1 nuclease</fullName>
    </recommendedName>
</protein>
<name>A0A9P7B4P6_RHOMI</name>
<dbReference type="Pfam" id="PF02265">
    <property type="entry name" value="S1-P1_nuclease"/>
    <property type="match status" value="1"/>
</dbReference>
<evidence type="ECO:0000256" key="7">
    <source>
        <dbReference type="ARBA" id="ARBA00023180"/>
    </source>
</evidence>
<evidence type="ECO:0008006" key="11">
    <source>
        <dbReference type="Google" id="ProtNLM"/>
    </source>
</evidence>
<dbReference type="PANTHER" id="PTHR33146">
    <property type="entry name" value="ENDONUCLEASE 4"/>
    <property type="match status" value="1"/>
</dbReference>
<dbReference type="Proteomes" id="UP000777482">
    <property type="component" value="Unassembled WGS sequence"/>
</dbReference>
<reference evidence="9 10" key="1">
    <citation type="submission" date="2020-11" db="EMBL/GenBank/DDBJ databases">
        <title>Kefir isolates.</title>
        <authorList>
            <person name="Marcisauskas S."/>
            <person name="Kim Y."/>
            <person name="Blasche S."/>
        </authorList>
    </citation>
    <scope>NUCLEOTIDE SEQUENCE [LARGE SCALE GENOMIC DNA]</scope>
    <source>
        <strain evidence="9 10">KR</strain>
    </source>
</reference>
<keyword evidence="4" id="KW-0255">Endonuclease</keyword>
<comment type="similarity">
    <text evidence="1">Belongs to the nuclease type I family.</text>
</comment>
<dbReference type="CDD" id="cd11010">
    <property type="entry name" value="S1-P1_nuclease"/>
    <property type="match status" value="1"/>
</dbReference>
<evidence type="ECO:0000256" key="5">
    <source>
        <dbReference type="ARBA" id="ARBA00022801"/>
    </source>
</evidence>
<evidence type="ECO:0000313" key="10">
    <source>
        <dbReference type="Proteomes" id="UP000777482"/>
    </source>
</evidence>
<dbReference type="GO" id="GO:0006308">
    <property type="term" value="P:DNA catabolic process"/>
    <property type="evidence" value="ECO:0007669"/>
    <property type="project" value="InterPro"/>
</dbReference>
<evidence type="ECO:0000256" key="6">
    <source>
        <dbReference type="ARBA" id="ARBA00023157"/>
    </source>
</evidence>
<comment type="caution">
    <text evidence="9">The sequence shown here is derived from an EMBL/GenBank/DDBJ whole genome shotgun (WGS) entry which is preliminary data.</text>
</comment>
<keyword evidence="6" id="KW-1015">Disulfide bond</keyword>